<keyword evidence="18 27" id="KW-1133">Transmembrane helix</keyword>
<evidence type="ECO:0000256" key="20">
    <source>
        <dbReference type="ARBA" id="ARBA00023251"/>
    </source>
</evidence>
<evidence type="ECO:0000256" key="27">
    <source>
        <dbReference type="SAM" id="Phobius"/>
    </source>
</evidence>
<reference evidence="32" key="1">
    <citation type="journal article" date="2022" name="Int. J. Syst. Evol. Microbiol.">
        <title>Anaeromyxobacter oryzae sp. nov., Anaeromyxobacter diazotrophicus sp. nov. and Anaeromyxobacter paludicola sp. nov., isolated from paddy soils.</title>
        <authorList>
            <person name="Itoh H."/>
            <person name="Xu Z."/>
            <person name="Mise K."/>
            <person name="Masuda Y."/>
            <person name="Ushijima N."/>
            <person name="Hayakawa C."/>
            <person name="Shiratori Y."/>
            <person name="Senoo K."/>
        </authorList>
    </citation>
    <scope>NUCLEOTIDE SEQUENCE [LARGE SCALE GENOMIC DNA]</scope>
    <source>
        <strain evidence="32">Red232</strain>
    </source>
</reference>
<dbReference type="InterPro" id="IPR012340">
    <property type="entry name" value="NA-bd_OB-fold"/>
</dbReference>
<evidence type="ECO:0000256" key="2">
    <source>
        <dbReference type="ARBA" id="ARBA00004752"/>
    </source>
</evidence>
<dbReference type="SUPFAM" id="SSF56601">
    <property type="entry name" value="beta-lactamase/transpeptidase-like"/>
    <property type="match status" value="1"/>
</dbReference>
<dbReference type="PANTHER" id="PTHR32282:SF27">
    <property type="entry name" value="PENICILLIN-BINDING PROTEIN 1A"/>
    <property type="match status" value="1"/>
</dbReference>
<evidence type="ECO:0000256" key="12">
    <source>
        <dbReference type="ARBA" id="ARBA00022679"/>
    </source>
</evidence>
<evidence type="ECO:0000256" key="16">
    <source>
        <dbReference type="ARBA" id="ARBA00022968"/>
    </source>
</evidence>
<dbReference type="Pfam" id="PF17092">
    <property type="entry name" value="PCB_OB"/>
    <property type="match status" value="1"/>
</dbReference>
<evidence type="ECO:0000259" key="28">
    <source>
        <dbReference type="Pfam" id="PF00905"/>
    </source>
</evidence>
<dbReference type="Gene3D" id="3.40.710.10">
    <property type="entry name" value="DD-peptidase/beta-lactamase superfamily"/>
    <property type="match status" value="2"/>
</dbReference>
<keyword evidence="9" id="KW-0121">Carboxypeptidase</keyword>
<dbReference type="InterPro" id="IPR001460">
    <property type="entry name" value="PCN-bd_Tpept"/>
</dbReference>
<feature type="transmembrane region" description="Helical" evidence="27">
    <location>
        <begin position="37"/>
        <end position="60"/>
    </location>
</feature>
<dbReference type="Pfam" id="PF00912">
    <property type="entry name" value="Transgly"/>
    <property type="match status" value="1"/>
</dbReference>
<evidence type="ECO:0000256" key="3">
    <source>
        <dbReference type="ARBA" id="ARBA00007090"/>
    </source>
</evidence>
<evidence type="ECO:0000256" key="17">
    <source>
        <dbReference type="ARBA" id="ARBA00022984"/>
    </source>
</evidence>
<comment type="catalytic activity">
    <reaction evidence="23">
        <text>Preferential cleavage: (Ac)2-L-Lys-D-Ala-|-D-Ala. Also transpeptidation of peptidyl-alanyl moieties that are N-acyl substituents of D-alanine.</text>
        <dbReference type="EC" id="3.4.16.4"/>
    </reaction>
</comment>
<sequence length="856" mass="94927">MTETPSQAPEPEEDVPSRVVLHGLPPRRPLWRRALRWALFLGIALVNAAVVAGIVGWWHFSKGLPEIPTLDKYRPPIITEMISADGQIAGEFFAERRKVVPYDRIPKRLVQAFVASEDQHFFEHGGVDVLGTLRAAVNTFVLRRRIQGGSTLTQQTAKAILISAEGFEQGTKKSLRRKIRELILARRLESAFTKEQILWMYLNGVYLGHHSYGVQAAAENYYRKNVEDLTLEEAALIAGLPQAPSRYSPFSHPEAARERRRYVLRRMAEEGMITQAEREKAAAAEVHVHGVDDVFRETAPFYVETVRRQIVDRYGNERLLADGLRVETAMDLEKQRAAQAAMLKGLMEVDHRQGYYGPVANVAGAERAALEERLAKVWPAGALQVGDYCVGVVARVDDKAGHAEVQVGASKGLLPISGMRWARKPNPEVNYQEALVSRVSFALKVGDVVVLRRVERKELVQREASLAAGKAKDVPEADLLFTLEQEPKLQGALVSVDPWSGYVTAMVGGYDFEASEFNRAFQACRQPGSAFKPIVYSAAIEKLDFTPATILTDAPIVFRDDENSWKPQNYGQDFKGDVTLRTALVNSMNIPAVKTAEALWNKVGISALGDWAKQLGLTTPVKPELGSALGSSCVNLWELTNVYALFDRYGEKRPSLFVKRVLDRDGNVLEDHADWRDPWVPLDERLAAGVADVTRPREQVMDPRTAYILVRLMREVATVGTGARAAALGKPAAGKTGTTNDSFDTWFMGFTHDLATGVWLGYDINETPLGRYETGGHAALPIWLDYMSKALENRPQPEFEAPSGIVEVKIDPDTGKAVAENARGVKEPFKEGTEPALPADGEPQRQKVEVQDLFTQ</sequence>
<dbReference type="EMBL" id="AP025591">
    <property type="protein sequence ID" value="BDG03579.1"/>
    <property type="molecule type" value="Genomic_DNA"/>
</dbReference>
<evidence type="ECO:0000256" key="15">
    <source>
        <dbReference type="ARBA" id="ARBA00022960"/>
    </source>
</evidence>
<gene>
    <name evidence="31" type="primary">mrcA</name>
    <name evidence="31" type="ORF">AMOR_25750</name>
</gene>
<keyword evidence="10" id="KW-0645">Protease</keyword>
<evidence type="ECO:0000256" key="14">
    <source>
        <dbReference type="ARBA" id="ARBA00022801"/>
    </source>
</evidence>
<comment type="subcellular location">
    <subcellularLocation>
        <location evidence="1">Cell inner membrane</location>
        <topology evidence="1">Single-pass type II membrane protein</topology>
    </subcellularLocation>
</comment>
<keyword evidence="8" id="KW-0997">Cell inner membrane</keyword>
<dbReference type="InterPro" id="IPR001264">
    <property type="entry name" value="Glyco_trans_51"/>
</dbReference>
<dbReference type="InterPro" id="IPR031376">
    <property type="entry name" value="PCB_OB"/>
</dbReference>
<organism evidence="31 32">
    <name type="scientific">Anaeromyxobacter oryzae</name>
    <dbReference type="NCBI Taxonomy" id="2918170"/>
    <lineage>
        <taxon>Bacteria</taxon>
        <taxon>Pseudomonadati</taxon>
        <taxon>Myxococcota</taxon>
        <taxon>Myxococcia</taxon>
        <taxon>Myxococcales</taxon>
        <taxon>Cystobacterineae</taxon>
        <taxon>Anaeromyxobacteraceae</taxon>
        <taxon>Anaeromyxobacter</taxon>
    </lineage>
</organism>
<keyword evidence="19 27" id="KW-0472">Membrane</keyword>
<feature type="domain" description="Penicillin-binding protein OB-like" evidence="30">
    <location>
        <begin position="355"/>
        <end position="479"/>
    </location>
</feature>
<keyword evidence="14" id="KW-0378">Hydrolase</keyword>
<evidence type="ECO:0000256" key="1">
    <source>
        <dbReference type="ARBA" id="ARBA00004249"/>
    </source>
</evidence>
<dbReference type="EC" id="3.4.16.4" evidence="5"/>
<keyword evidence="20" id="KW-0046">Antibiotic resistance</keyword>
<dbReference type="EC" id="2.4.99.28" evidence="24"/>
<comment type="similarity">
    <text evidence="4">In the N-terminal section; belongs to the glycosyltransferase 51 family.</text>
</comment>
<evidence type="ECO:0000256" key="6">
    <source>
        <dbReference type="ARBA" id="ARBA00018638"/>
    </source>
</evidence>
<keyword evidence="15" id="KW-0133">Cell shape</keyword>
<evidence type="ECO:0000259" key="30">
    <source>
        <dbReference type="Pfam" id="PF17092"/>
    </source>
</evidence>
<evidence type="ECO:0000256" key="19">
    <source>
        <dbReference type="ARBA" id="ARBA00023136"/>
    </source>
</evidence>
<evidence type="ECO:0000256" key="13">
    <source>
        <dbReference type="ARBA" id="ARBA00022692"/>
    </source>
</evidence>
<dbReference type="Proteomes" id="UP001162891">
    <property type="component" value="Chromosome"/>
</dbReference>
<dbReference type="InterPro" id="IPR023346">
    <property type="entry name" value="Lysozyme-like_dom_sf"/>
</dbReference>
<dbReference type="RefSeq" id="WP_248361704.1">
    <property type="nucleotide sequence ID" value="NZ_AP025591.1"/>
</dbReference>
<feature type="domain" description="Glycosyl transferase family 51" evidence="29">
    <location>
        <begin position="86"/>
        <end position="267"/>
    </location>
</feature>
<evidence type="ECO:0000256" key="5">
    <source>
        <dbReference type="ARBA" id="ARBA00012448"/>
    </source>
</evidence>
<keyword evidence="22" id="KW-0961">Cell wall biogenesis/degradation</keyword>
<dbReference type="SUPFAM" id="SSF53955">
    <property type="entry name" value="Lysozyme-like"/>
    <property type="match status" value="1"/>
</dbReference>
<evidence type="ECO:0000256" key="18">
    <source>
        <dbReference type="ARBA" id="ARBA00022989"/>
    </source>
</evidence>
<evidence type="ECO:0000256" key="4">
    <source>
        <dbReference type="ARBA" id="ARBA00007739"/>
    </source>
</evidence>
<name>A0ABM7WVV4_9BACT</name>
<dbReference type="PANTHER" id="PTHR32282">
    <property type="entry name" value="BINDING PROTEIN TRANSPEPTIDASE, PUTATIVE-RELATED"/>
    <property type="match status" value="1"/>
</dbReference>
<keyword evidence="7" id="KW-1003">Cell membrane</keyword>
<dbReference type="InterPro" id="IPR012338">
    <property type="entry name" value="Beta-lactam/transpept-like"/>
</dbReference>
<evidence type="ECO:0000256" key="10">
    <source>
        <dbReference type="ARBA" id="ARBA00022670"/>
    </source>
</evidence>
<feature type="compositionally biased region" description="Basic and acidic residues" evidence="26">
    <location>
        <begin position="823"/>
        <end position="833"/>
    </location>
</feature>
<keyword evidence="13 27" id="KW-0812">Transmembrane</keyword>
<evidence type="ECO:0000259" key="29">
    <source>
        <dbReference type="Pfam" id="PF00912"/>
    </source>
</evidence>
<feature type="region of interest" description="Disordered" evidence="26">
    <location>
        <begin position="821"/>
        <end position="856"/>
    </location>
</feature>
<evidence type="ECO:0000313" key="31">
    <source>
        <dbReference type="EMBL" id="BDG03579.1"/>
    </source>
</evidence>
<keyword evidence="11" id="KW-0328">Glycosyltransferase</keyword>
<evidence type="ECO:0000313" key="32">
    <source>
        <dbReference type="Proteomes" id="UP001162891"/>
    </source>
</evidence>
<protein>
    <recommendedName>
        <fullName evidence="6">Penicillin-binding protein 1A</fullName>
        <ecNumber evidence="24">2.4.99.28</ecNumber>
        <ecNumber evidence="5">3.4.16.4</ecNumber>
    </recommendedName>
</protein>
<dbReference type="Gene3D" id="2.40.50.140">
    <property type="entry name" value="Nucleic acid-binding proteins"/>
    <property type="match status" value="1"/>
</dbReference>
<dbReference type="Gene3D" id="1.10.3810.10">
    <property type="entry name" value="Biosynthetic peptidoglycan transglycosylase-like"/>
    <property type="match status" value="1"/>
</dbReference>
<keyword evidence="17" id="KW-0573">Peptidoglycan synthesis</keyword>
<evidence type="ECO:0000256" key="11">
    <source>
        <dbReference type="ARBA" id="ARBA00022676"/>
    </source>
</evidence>
<dbReference type="NCBIfam" id="TIGR02074">
    <property type="entry name" value="PBP_1a_fam"/>
    <property type="match status" value="1"/>
</dbReference>
<evidence type="ECO:0000256" key="8">
    <source>
        <dbReference type="ARBA" id="ARBA00022519"/>
    </source>
</evidence>
<evidence type="ECO:0000256" key="26">
    <source>
        <dbReference type="SAM" id="MobiDB-lite"/>
    </source>
</evidence>
<keyword evidence="12" id="KW-0808">Transferase</keyword>
<dbReference type="Pfam" id="PF00905">
    <property type="entry name" value="Transpeptidase"/>
    <property type="match status" value="1"/>
</dbReference>
<keyword evidence="21" id="KW-0511">Multifunctional enzyme</keyword>
<accession>A0ABM7WVV4</accession>
<dbReference type="InterPro" id="IPR050396">
    <property type="entry name" value="Glycosyltr_51/Transpeptidase"/>
</dbReference>
<evidence type="ECO:0000256" key="23">
    <source>
        <dbReference type="ARBA" id="ARBA00034000"/>
    </source>
</evidence>
<dbReference type="InterPro" id="IPR036950">
    <property type="entry name" value="PBP_transglycosylase"/>
</dbReference>
<evidence type="ECO:0000256" key="7">
    <source>
        <dbReference type="ARBA" id="ARBA00022475"/>
    </source>
</evidence>
<keyword evidence="16" id="KW-0735">Signal-anchor</keyword>
<evidence type="ECO:0000256" key="22">
    <source>
        <dbReference type="ARBA" id="ARBA00023316"/>
    </source>
</evidence>
<evidence type="ECO:0000256" key="9">
    <source>
        <dbReference type="ARBA" id="ARBA00022645"/>
    </source>
</evidence>
<evidence type="ECO:0000256" key="21">
    <source>
        <dbReference type="ARBA" id="ARBA00023268"/>
    </source>
</evidence>
<keyword evidence="32" id="KW-1185">Reference proteome</keyword>
<comment type="similarity">
    <text evidence="3">In the C-terminal section; belongs to the transpeptidase family.</text>
</comment>
<proteinExistence type="inferred from homology"/>
<feature type="domain" description="Penicillin-binding protein transpeptidase" evidence="28">
    <location>
        <begin position="491"/>
        <end position="783"/>
    </location>
</feature>
<evidence type="ECO:0000256" key="25">
    <source>
        <dbReference type="ARBA" id="ARBA00049902"/>
    </source>
</evidence>
<evidence type="ECO:0000256" key="24">
    <source>
        <dbReference type="ARBA" id="ARBA00044770"/>
    </source>
</evidence>
<comment type="catalytic activity">
    <reaction evidence="25">
        <text>[GlcNAc-(1-&gt;4)-Mur2Ac(oyl-L-Ala-gamma-D-Glu-L-Lys-D-Ala-D-Ala)](n)-di-trans,octa-cis-undecaprenyl diphosphate + beta-D-GlcNAc-(1-&gt;4)-Mur2Ac(oyl-L-Ala-gamma-D-Glu-L-Lys-D-Ala-D-Ala)-di-trans,octa-cis-undecaprenyl diphosphate = [GlcNAc-(1-&gt;4)-Mur2Ac(oyl-L-Ala-gamma-D-Glu-L-Lys-D-Ala-D-Ala)](n+1)-di-trans,octa-cis-undecaprenyl diphosphate + di-trans,octa-cis-undecaprenyl diphosphate + H(+)</text>
        <dbReference type="Rhea" id="RHEA:23708"/>
        <dbReference type="Rhea" id="RHEA-COMP:9602"/>
        <dbReference type="Rhea" id="RHEA-COMP:9603"/>
        <dbReference type="ChEBI" id="CHEBI:15378"/>
        <dbReference type="ChEBI" id="CHEBI:58405"/>
        <dbReference type="ChEBI" id="CHEBI:60033"/>
        <dbReference type="ChEBI" id="CHEBI:78435"/>
        <dbReference type="EC" id="2.4.99.28"/>
    </reaction>
</comment>
<comment type="pathway">
    <text evidence="2">Cell wall biogenesis; peptidoglycan biosynthesis.</text>
</comment>